<reference evidence="5 6" key="1">
    <citation type="submission" date="2019-07" db="EMBL/GenBank/DDBJ databases">
        <title>Genomes of Cafeteria roenbergensis.</title>
        <authorList>
            <person name="Fischer M.G."/>
            <person name="Hackl T."/>
            <person name="Roman M."/>
        </authorList>
    </citation>
    <scope>NUCLEOTIDE SEQUENCE [LARGE SCALE GENOMIC DNA]</scope>
    <source>
        <strain evidence="2 6">BVI</strain>
        <strain evidence="3 7">Cflag</strain>
        <strain evidence="4 5">E4-10P</strain>
    </source>
</reference>
<dbReference type="Proteomes" id="UP000322899">
    <property type="component" value="Unassembled WGS sequence"/>
</dbReference>
<dbReference type="AlphaFoldDB" id="A0A5A8CR59"/>
<organism evidence="3 7">
    <name type="scientific">Cafeteria roenbergensis</name>
    <name type="common">Marine flagellate</name>
    <dbReference type="NCBI Taxonomy" id="33653"/>
    <lineage>
        <taxon>Eukaryota</taxon>
        <taxon>Sar</taxon>
        <taxon>Stramenopiles</taxon>
        <taxon>Bigyra</taxon>
        <taxon>Opalozoa</taxon>
        <taxon>Bicosoecida</taxon>
        <taxon>Cafeteriaceae</taxon>
        <taxon>Cafeteria</taxon>
    </lineage>
</organism>
<comment type="caution">
    <text evidence="3">The sequence shown here is derived from an EMBL/GenBank/DDBJ whole genome shotgun (WGS) entry which is preliminary data.</text>
</comment>
<dbReference type="EMBL" id="VLTN01000012">
    <property type="protein sequence ID" value="KAA0154333.1"/>
    <property type="molecule type" value="Genomic_DNA"/>
</dbReference>
<feature type="compositionally biased region" description="Low complexity" evidence="1">
    <location>
        <begin position="265"/>
        <end position="278"/>
    </location>
</feature>
<accession>A0A5A8CR59</accession>
<dbReference type="EMBL" id="VLTM01000087">
    <property type="protein sequence ID" value="KAA0155555.1"/>
    <property type="molecule type" value="Genomic_DNA"/>
</dbReference>
<feature type="region of interest" description="Disordered" evidence="1">
    <location>
        <begin position="265"/>
        <end position="284"/>
    </location>
</feature>
<dbReference type="OMA" id="RETKKWE"/>
<dbReference type="EMBL" id="VLTO01000063">
    <property type="protein sequence ID" value="KAA0170117.1"/>
    <property type="molecule type" value="Genomic_DNA"/>
</dbReference>
<protein>
    <submittedName>
        <fullName evidence="3">Uncharacterized protein</fullName>
    </submittedName>
</protein>
<feature type="region of interest" description="Disordered" evidence="1">
    <location>
        <begin position="45"/>
        <end position="64"/>
    </location>
</feature>
<gene>
    <name evidence="4" type="ORF">FNF27_06709</name>
    <name evidence="2" type="ORF">FNF29_02553</name>
    <name evidence="3" type="ORF">FNF31_06094</name>
</gene>
<feature type="region of interest" description="Disordered" evidence="1">
    <location>
        <begin position="16"/>
        <end position="39"/>
    </location>
</feature>
<feature type="compositionally biased region" description="Basic and acidic residues" evidence="1">
    <location>
        <begin position="78"/>
        <end position="107"/>
    </location>
</feature>
<evidence type="ECO:0000313" key="2">
    <source>
        <dbReference type="EMBL" id="KAA0154333.1"/>
    </source>
</evidence>
<dbReference type="OrthoDB" id="10261433at2759"/>
<evidence type="ECO:0000313" key="7">
    <source>
        <dbReference type="Proteomes" id="UP000325113"/>
    </source>
</evidence>
<evidence type="ECO:0000313" key="3">
    <source>
        <dbReference type="EMBL" id="KAA0155555.1"/>
    </source>
</evidence>
<name>A0A5A8CR59_CAFRO</name>
<feature type="region of interest" description="Disordered" evidence="1">
    <location>
        <begin position="78"/>
        <end position="115"/>
    </location>
</feature>
<evidence type="ECO:0000313" key="6">
    <source>
        <dbReference type="Proteomes" id="UP000323011"/>
    </source>
</evidence>
<sequence>MDLDRGAQRRALAVTSGWDPAVHGGYGWGGAPAASAATRQVPNLPVQDVPELPPGGYAAPPGATSGFVRFRNLAPRTRAERRSLTDKEALEKSRLRERTGGHQRYSDPGHLIAAPGPESAAFVDEQQRFVTDAAAADKSRREEVHARRAAELLRRREREAKREDDRWRAMAEDKAREQERVERMRQLGSKARRNKGSEPYDLVTQAYSDDPAGARLKHQDDVIRYRAAMRAQFLQQKARGADFDLLTGQARSLIDLPDEPKADAAAAAAAAASGRGSARPGGGH</sequence>
<evidence type="ECO:0000313" key="4">
    <source>
        <dbReference type="EMBL" id="KAA0170117.1"/>
    </source>
</evidence>
<dbReference type="Proteomes" id="UP000323011">
    <property type="component" value="Unassembled WGS sequence"/>
</dbReference>
<evidence type="ECO:0000313" key="5">
    <source>
        <dbReference type="Proteomes" id="UP000322899"/>
    </source>
</evidence>
<proteinExistence type="predicted"/>
<keyword evidence="6" id="KW-1185">Reference proteome</keyword>
<evidence type="ECO:0000256" key="1">
    <source>
        <dbReference type="SAM" id="MobiDB-lite"/>
    </source>
</evidence>
<feature type="compositionally biased region" description="Low complexity" evidence="1">
    <location>
        <begin position="54"/>
        <end position="63"/>
    </location>
</feature>
<dbReference type="Proteomes" id="UP000325113">
    <property type="component" value="Unassembled WGS sequence"/>
</dbReference>